<reference evidence="3" key="1">
    <citation type="journal article" date="2013" name="PLoS Genet.">
        <title>The genome of Spraguea lophii and the basis of host-microsporidian interactions.</title>
        <authorList>
            <person name="Campbell S.E."/>
            <person name="Williams T.A."/>
            <person name="Yousuf A."/>
            <person name="Soanes D.M."/>
            <person name="Paszkiewicz K.H."/>
            <person name="Williams B.A.P."/>
        </authorList>
    </citation>
    <scope>NUCLEOTIDE SEQUENCE [LARGE SCALE GENOMIC DNA]</scope>
    <source>
        <strain evidence="3">42_110</strain>
    </source>
</reference>
<accession>S7WAA1</accession>
<keyword evidence="1" id="KW-0812">Transmembrane</keyword>
<keyword evidence="3" id="KW-1185">Reference proteome</keyword>
<feature type="transmembrane region" description="Helical" evidence="1">
    <location>
        <begin position="32"/>
        <end position="51"/>
    </location>
</feature>
<keyword evidence="1" id="KW-1133">Transmembrane helix</keyword>
<keyword evidence="1" id="KW-0472">Membrane</keyword>
<evidence type="ECO:0000256" key="1">
    <source>
        <dbReference type="SAM" id="Phobius"/>
    </source>
</evidence>
<dbReference type="InParanoid" id="S7WAA1"/>
<organism evidence="2 3">
    <name type="scientific">Spraguea lophii (strain 42_110)</name>
    <name type="common">Microsporidian parasite</name>
    <dbReference type="NCBI Taxonomy" id="1358809"/>
    <lineage>
        <taxon>Eukaryota</taxon>
        <taxon>Fungi</taxon>
        <taxon>Fungi incertae sedis</taxon>
        <taxon>Microsporidia</taxon>
        <taxon>Spragueidae</taxon>
        <taxon>Spraguea</taxon>
    </lineage>
</organism>
<protein>
    <submittedName>
        <fullName evidence="2">Uncharacterized protein</fullName>
    </submittedName>
</protein>
<evidence type="ECO:0000313" key="3">
    <source>
        <dbReference type="Proteomes" id="UP000014978"/>
    </source>
</evidence>
<name>S7WAA1_SPRLO</name>
<evidence type="ECO:0000313" key="2">
    <source>
        <dbReference type="EMBL" id="EPR78677.1"/>
    </source>
</evidence>
<dbReference type="VEuPathDB" id="MicrosporidiaDB:SLOPH_1048"/>
<dbReference type="EMBL" id="ATCN01000622">
    <property type="protein sequence ID" value="EPR78677.1"/>
    <property type="molecule type" value="Genomic_DNA"/>
</dbReference>
<comment type="caution">
    <text evidence="2">The sequence shown here is derived from an EMBL/GenBank/DDBJ whole genome shotgun (WGS) entry which is preliminary data.</text>
</comment>
<proteinExistence type="predicted"/>
<sequence>MNSIHTTNHFYTNILNLNNTIIQHKIYNRDNFSIRFSLIFCNTLCYFLFYLNIRMFYINCTSFNKERIIGLYENNGIALTNIRFSKYDEIYIEHKEFNLHIDYLLPDFLDIPSVQRLYSKYKDHISFSKHISKEFELCINNSTTTKELYCNLIAYFAKSHTILNSKVREIYFRMKMYFYRTNLLPDNCLITKEHFTHMIYYRKLKRREDFIIVLKEYLLPLSIIMQKVETTQLYTRIIGYELLYLNIITQIQMVPHLFDIFHENIKEEFTDSLQWLDNLFNIILHIGVEGRVKSRGFYSFSLIMLHKTFIKMKHFLKYFYTSQENINLSEILGIPLKYIRSDFFKNNLLKNLLDAMSILYSAKEDENDISTNMTNKIDDIRKWPDIHIKDLNLEKAKKIFDMLFDKRFTSHDMEKEIFSK</sequence>
<dbReference type="HOGENOM" id="CLU_654120_0_0_1"/>
<dbReference type="Proteomes" id="UP000014978">
    <property type="component" value="Unassembled WGS sequence"/>
</dbReference>
<gene>
    <name evidence="2" type="ORF">SLOPH_1048</name>
</gene>
<dbReference type="AlphaFoldDB" id="S7WAA1"/>